<evidence type="ECO:0000313" key="2">
    <source>
        <dbReference type="Proteomes" id="UP000187283"/>
    </source>
</evidence>
<evidence type="ECO:0000313" key="1">
    <source>
        <dbReference type="EMBL" id="OMJ14463.1"/>
    </source>
</evidence>
<organism evidence="1 2">
    <name type="scientific">Smittium culicis</name>
    <dbReference type="NCBI Taxonomy" id="133412"/>
    <lineage>
        <taxon>Eukaryota</taxon>
        <taxon>Fungi</taxon>
        <taxon>Fungi incertae sedis</taxon>
        <taxon>Zoopagomycota</taxon>
        <taxon>Kickxellomycotina</taxon>
        <taxon>Harpellomycetes</taxon>
        <taxon>Harpellales</taxon>
        <taxon>Legeriomycetaceae</taxon>
        <taxon>Smittium</taxon>
    </lineage>
</organism>
<comment type="caution">
    <text evidence="1">The sequence shown here is derived from an EMBL/GenBank/DDBJ whole genome shotgun (WGS) entry which is preliminary data.</text>
</comment>
<sequence>MESSSSDNSE</sequence>
<keyword evidence="2" id="KW-1185">Reference proteome</keyword>
<reference evidence="1 2" key="1">
    <citation type="submission" date="2017-01" db="EMBL/GenBank/DDBJ databases">
        <authorList>
            <person name="Mah S.A."/>
            <person name="Swanson W.J."/>
            <person name="Moy G.W."/>
            <person name="Vacquier V.D."/>
        </authorList>
    </citation>
    <scope>NUCLEOTIDE SEQUENCE [LARGE SCALE GENOMIC DNA]</scope>
    <source>
        <strain evidence="1 2">GSMNP</strain>
    </source>
</reference>
<name>A0A1R1XIQ5_9FUNG</name>
<dbReference type="Proteomes" id="UP000187283">
    <property type="component" value="Unassembled WGS sequence"/>
</dbReference>
<accession>A0A1R1XIQ5</accession>
<protein>
    <submittedName>
        <fullName evidence="1">Uncharacterized protein</fullName>
    </submittedName>
</protein>
<proteinExistence type="predicted"/>
<gene>
    <name evidence="1" type="ORF">AYI70_g7853</name>
</gene>
<feature type="non-terminal residue" evidence="1">
    <location>
        <position position="10"/>
    </location>
</feature>
<dbReference type="EMBL" id="LSSN01003056">
    <property type="protein sequence ID" value="OMJ14463.1"/>
    <property type="molecule type" value="Genomic_DNA"/>
</dbReference>